<reference evidence="3 4" key="1">
    <citation type="submission" date="2020-02" db="EMBL/GenBank/DDBJ databases">
        <title>Genome sequence of Roseobacter ponti.</title>
        <authorList>
            <person name="Hollensteiner J."/>
            <person name="Schneider D."/>
            <person name="Poehlein A."/>
            <person name="Daniel R."/>
        </authorList>
    </citation>
    <scope>NUCLEOTIDE SEQUENCE [LARGE SCALE GENOMIC DNA]</scope>
    <source>
        <strain evidence="3 4">DSM 106830</strain>
    </source>
</reference>
<dbReference type="KEGG" id="rpon:G3256_09380"/>
<dbReference type="Proteomes" id="UP000503308">
    <property type="component" value="Chromosome"/>
</dbReference>
<evidence type="ECO:0000259" key="2">
    <source>
        <dbReference type="Pfam" id="PF17930"/>
    </source>
</evidence>
<organism evidence="3 4">
    <name type="scientific">Roseobacter ponti</name>
    <dbReference type="NCBI Taxonomy" id="1891787"/>
    <lineage>
        <taxon>Bacteria</taxon>
        <taxon>Pseudomonadati</taxon>
        <taxon>Pseudomonadota</taxon>
        <taxon>Alphaproteobacteria</taxon>
        <taxon>Rhodobacterales</taxon>
        <taxon>Roseobacteraceae</taxon>
        <taxon>Roseobacter</taxon>
    </lineage>
</organism>
<dbReference type="Gene3D" id="3.40.140.80">
    <property type="match status" value="1"/>
</dbReference>
<dbReference type="InterPro" id="IPR010415">
    <property type="entry name" value="LpxI_C"/>
</dbReference>
<dbReference type="RefSeq" id="WP_169640574.1">
    <property type="nucleotide sequence ID" value="NZ_CP048788.1"/>
</dbReference>
<dbReference type="Pfam" id="PF06230">
    <property type="entry name" value="LpxI_C"/>
    <property type="match status" value="1"/>
</dbReference>
<feature type="domain" description="LpxI N-terminal" evidence="2">
    <location>
        <begin position="2"/>
        <end position="125"/>
    </location>
</feature>
<dbReference type="Gene3D" id="3.40.50.20">
    <property type="match status" value="1"/>
</dbReference>
<name>A0A858SR64_9RHOB</name>
<proteinExistence type="predicted"/>
<protein>
    <submittedName>
        <fullName evidence="3">LpxI family protein</fullName>
    </submittedName>
</protein>
<dbReference type="InterPro" id="IPR053174">
    <property type="entry name" value="LpxI"/>
</dbReference>
<dbReference type="InterPro" id="IPR043167">
    <property type="entry name" value="LpxI_C_sf"/>
</dbReference>
<dbReference type="InterPro" id="IPR041255">
    <property type="entry name" value="LpxI_N"/>
</dbReference>
<evidence type="ECO:0000259" key="1">
    <source>
        <dbReference type="Pfam" id="PF06230"/>
    </source>
</evidence>
<feature type="domain" description="LpxI C-terminal" evidence="1">
    <location>
        <begin position="128"/>
        <end position="258"/>
    </location>
</feature>
<evidence type="ECO:0000313" key="4">
    <source>
        <dbReference type="Proteomes" id="UP000503308"/>
    </source>
</evidence>
<dbReference type="Pfam" id="PF17930">
    <property type="entry name" value="LpxI_N"/>
    <property type="match status" value="1"/>
</dbReference>
<accession>A0A858SR64</accession>
<dbReference type="EMBL" id="CP048788">
    <property type="protein sequence ID" value="QJF51359.1"/>
    <property type="molecule type" value="Genomic_DNA"/>
</dbReference>
<sequence length="263" mass="27338">MLALIAGRGGLPAQVVAKLDTAPLICVLEGFEPDGLRVDISFRLERLGSFLKTLRARGVTEVCFCGAIDRPSISPMKFDAATLPLVPAMVRALGGGDDAALRAVVGAFEERGFKVRAAHELAPGLLAPAGVLSRQEPDDKMRADADRGLAVLAALAPLDVGQGCVVGAGQVWGIEARGGTDHMLATLPARTVQSRALLIKVPKSGQDMRVDVPTVGPDTVDALVKAGLAGLVIAAGKVILLETAETRARADKAGLVIWSRDIS</sequence>
<dbReference type="PANTHER" id="PTHR39962">
    <property type="entry name" value="BLL4848 PROTEIN"/>
    <property type="match status" value="1"/>
</dbReference>
<keyword evidence="4" id="KW-1185">Reference proteome</keyword>
<gene>
    <name evidence="3" type="ORF">G3256_09380</name>
</gene>
<dbReference type="AlphaFoldDB" id="A0A858SR64"/>
<evidence type="ECO:0000313" key="3">
    <source>
        <dbReference type="EMBL" id="QJF51359.1"/>
    </source>
</evidence>
<dbReference type="PANTHER" id="PTHR39962:SF1">
    <property type="entry name" value="LPXI FAMILY PROTEIN"/>
    <property type="match status" value="1"/>
</dbReference>